<organism evidence="3 4">
    <name type="scientific">Sphingomonas montanisoli</name>
    <dbReference type="NCBI Taxonomy" id="2606412"/>
    <lineage>
        <taxon>Bacteria</taxon>
        <taxon>Pseudomonadati</taxon>
        <taxon>Pseudomonadota</taxon>
        <taxon>Alphaproteobacteria</taxon>
        <taxon>Sphingomonadales</taxon>
        <taxon>Sphingomonadaceae</taxon>
        <taxon>Sphingomonas</taxon>
    </lineage>
</organism>
<gene>
    <name evidence="3" type="ORF">FYJ91_03455</name>
</gene>
<evidence type="ECO:0000313" key="3">
    <source>
        <dbReference type="EMBL" id="TZG29203.1"/>
    </source>
</evidence>
<keyword evidence="2" id="KW-0472">Membrane</keyword>
<sequence length="82" mass="8488">MSPTSVPEDSTPPWPANPLPHTLDATTVKPAPKTKKKVEEDANKGKANIKKIAGVGAAVGIGSAAIVAALLYTNRRKDAAKD</sequence>
<keyword evidence="2" id="KW-0812">Transmembrane</keyword>
<dbReference type="Proteomes" id="UP000322077">
    <property type="component" value="Unassembled WGS sequence"/>
</dbReference>
<reference evidence="3 4" key="1">
    <citation type="submission" date="2019-08" db="EMBL/GenBank/DDBJ databases">
        <authorList>
            <person name="Wang G."/>
            <person name="Xu Z."/>
        </authorList>
    </citation>
    <scope>NUCLEOTIDE SEQUENCE [LARGE SCALE GENOMIC DNA]</scope>
    <source>
        <strain evidence="3 4">ZX</strain>
    </source>
</reference>
<accession>A0A5D9CD76</accession>
<feature type="region of interest" description="Disordered" evidence="1">
    <location>
        <begin position="1"/>
        <end position="42"/>
    </location>
</feature>
<evidence type="ECO:0000313" key="4">
    <source>
        <dbReference type="Proteomes" id="UP000322077"/>
    </source>
</evidence>
<dbReference type="AlphaFoldDB" id="A0A5D9CD76"/>
<dbReference type="EMBL" id="VTOU01000001">
    <property type="protein sequence ID" value="TZG29203.1"/>
    <property type="molecule type" value="Genomic_DNA"/>
</dbReference>
<evidence type="ECO:0000256" key="2">
    <source>
        <dbReference type="SAM" id="Phobius"/>
    </source>
</evidence>
<protein>
    <submittedName>
        <fullName evidence="3">Uncharacterized protein</fullName>
    </submittedName>
</protein>
<feature type="transmembrane region" description="Helical" evidence="2">
    <location>
        <begin position="52"/>
        <end position="72"/>
    </location>
</feature>
<proteinExistence type="predicted"/>
<keyword evidence="2" id="KW-1133">Transmembrane helix</keyword>
<comment type="caution">
    <text evidence="3">The sequence shown here is derived from an EMBL/GenBank/DDBJ whole genome shotgun (WGS) entry which is preliminary data.</text>
</comment>
<dbReference type="RefSeq" id="WP_149520862.1">
    <property type="nucleotide sequence ID" value="NZ_VTOU01000001.1"/>
</dbReference>
<name>A0A5D9CD76_9SPHN</name>
<keyword evidence="4" id="KW-1185">Reference proteome</keyword>
<evidence type="ECO:0000256" key="1">
    <source>
        <dbReference type="SAM" id="MobiDB-lite"/>
    </source>
</evidence>